<dbReference type="Proteomes" id="UP001197827">
    <property type="component" value="Unassembled WGS sequence"/>
</dbReference>
<evidence type="ECO:0000313" key="3">
    <source>
        <dbReference type="Proteomes" id="UP001197827"/>
    </source>
</evidence>
<proteinExistence type="predicted"/>
<feature type="transmembrane region" description="Helical" evidence="1">
    <location>
        <begin position="83"/>
        <end position="106"/>
    </location>
</feature>
<keyword evidence="1" id="KW-0472">Membrane</keyword>
<reference evidence="2" key="1">
    <citation type="submission" date="2021-10" db="EMBL/GenBank/DDBJ databases">
        <title>Collection of gut derived symbiotic bacterial strains cultured from healthy donors.</title>
        <authorList>
            <person name="Lin H."/>
            <person name="Littmann E."/>
            <person name="Kohout C."/>
            <person name="Pamer E.G."/>
        </authorList>
    </citation>
    <scope>NUCLEOTIDE SEQUENCE</scope>
    <source>
        <strain evidence="2">DFI.5.2</strain>
    </source>
</reference>
<feature type="transmembrane region" description="Helical" evidence="1">
    <location>
        <begin position="59"/>
        <end position="76"/>
    </location>
</feature>
<feature type="transmembrane region" description="Helical" evidence="1">
    <location>
        <begin position="185"/>
        <end position="206"/>
    </location>
</feature>
<feature type="transmembrane region" description="Helical" evidence="1">
    <location>
        <begin position="32"/>
        <end position="53"/>
    </location>
</feature>
<feature type="transmembrane region" description="Helical" evidence="1">
    <location>
        <begin position="122"/>
        <end position="140"/>
    </location>
</feature>
<gene>
    <name evidence="2" type="ORF">LJD74_14965</name>
</gene>
<keyword evidence="1" id="KW-1133">Transmembrane helix</keyword>
<evidence type="ECO:0000256" key="1">
    <source>
        <dbReference type="SAM" id="Phobius"/>
    </source>
</evidence>
<organism evidence="2 3">
    <name type="scientific">Faecalibacillus intestinalis</name>
    <dbReference type="NCBI Taxonomy" id="1982626"/>
    <lineage>
        <taxon>Bacteria</taxon>
        <taxon>Bacillati</taxon>
        <taxon>Bacillota</taxon>
        <taxon>Erysipelotrichia</taxon>
        <taxon>Erysipelotrichales</taxon>
        <taxon>Coprobacillaceae</taxon>
        <taxon>Faecalibacillus</taxon>
    </lineage>
</organism>
<dbReference type="RefSeq" id="WP_117783442.1">
    <property type="nucleotide sequence ID" value="NZ_JAJDKQ010000055.1"/>
</dbReference>
<name>A0AAW4VRF0_9FIRM</name>
<comment type="caution">
    <text evidence="2">The sequence shown here is derived from an EMBL/GenBank/DDBJ whole genome shotgun (WGS) entry which is preliminary data.</text>
</comment>
<dbReference type="EMBL" id="JAJDKQ010000055">
    <property type="protein sequence ID" value="MCB8563288.1"/>
    <property type="molecule type" value="Genomic_DNA"/>
</dbReference>
<feature type="transmembrane region" description="Helical" evidence="1">
    <location>
        <begin position="152"/>
        <end position="173"/>
    </location>
</feature>
<accession>A0AAW4VRF0</accession>
<keyword evidence="1" id="KW-0812">Transmembrane</keyword>
<evidence type="ECO:0000313" key="2">
    <source>
        <dbReference type="EMBL" id="MCB8563288.1"/>
    </source>
</evidence>
<sequence>MIFEIINNLLENFLLSYFISSFIKMKHNKKNFIIITMIINMIISTIMTSYYLVGIEQTLVIQLCIWLCLYLFHDDFSFQDIAVALFCNLILFISVYAMTILCNSLFETHFFNSFSSQTKYEINIILEKIFYFTSLSFLLKRKLPFLKKDAPYINYLISFEFFIMFIMAYYFLVNILNNMPNISNHLVFIGFLVLIIIFNIVFNKLIESNELLLKTKLKEQENKYIQENLNYIKTIKYDVDNIEHRMNYILQSIEYDLINEDYLEAIHKIKAQKETVLSISPIIVTNNETFDFILNLEIKSLLQDGKEIKTCISISENAVYNHPVAAYRITKLLKYIYNFYQHVELFIAEKEDTSLEVKFIIPHYLELSSSFEEELNTFDDYSITIIKNDETMIIQYIDSLSSYH</sequence>
<evidence type="ECO:0008006" key="4">
    <source>
        <dbReference type="Google" id="ProtNLM"/>
    </source>
</evidence>
<protein>
    <recommendedName>
        <fullName evidence="4">Sensor histidine kinase NatK C-terminal domain-containing protein</fullName>
    </recommendedName>
</protein>
<dbReference type="AlphaFoldDB" id="A0AAW4VRF0"/>